<feature type="compositionally biased region" description="Polar residues" evidence="1">
    <location>
        <begin position="56"/>
        <end position="70"/>
    </location>
</feature>
<feature type="region of interest" description="Disordered" evidence="1">
    <location>
        <begin position="576"/>
        <end position="750"/>
    </location>
</feature>
<feature type="compositionally biased region" description="Basic and acidic residues" evidence="1">
    <location>
        <begin position="163"/>
        <end position="173"/>
    </location>
</feature>
<dbReference type="OrthoDB" id="10313753at2759"/>
<reference evidence="2 3" key="1">
    <citation type="journal article" date="2018" name="G3 (Bethesda)">
        <title>Phylogenetic and Phylogenomic Definition of Rhizopus Species.</title>
        <authorList>
            <person name="Gryganskyi A.P."/>
            <person name="Golan J."/>
            <person name="Dolatabadi S."/>
            <person name="Mondo S."/>
            <person name="Robb S."/>
            <person name="Idnurm A."/>
            <person name="Muszewska A."/>
            <person name="Steczkiewicz K."/>
            <person name="Masonjones S."/>
            <person name="Liao H.L."/>
            <person name="Gajdeczka M.T."/>
            <person name="Anike F."/>
            <person name="Vuek A."/>
            <person name="Anishchenko I.M."/>
            <person name="Voigt K."/>
            <person name="de Hoog G.S."/>
            <person name="Smith M.E."/>
            <person name="Heitman J."/>
            <person name="Vilgalys R."/>
            <person name="Stajich J.E."/>
        </authorList>
    </citation>
    <scope>NUCLEOTIDE SEQUENCE [LARGE SCALE GENOMIC DNA]</scope>
    <source>
        <strain evidence="2 3">CBS 357.93</strain>
    </source>
</reference>
<protein>
    <submittedName>
        <fullName evidence="2">Uncharacterized protein</fullName>
    </submittedName>
</protein>
<feature type="compositionally biased region" description="Low complexity" evidence="1">
    <location>
        <begin position="303"/>
        <end position="318"/>
    </location>
</feature>
<feature type="compositionally biased region" description="Basic and acidic residues" evidence="1">
    <location>
        <begin position="666"/>
        <end position="677"/>
    </location>
</feature>
<feature type="compositionally biased region" description="Basic and acidic residues" evidence="1">
    <location>
        <begin position="691"/>
        <end position="705"/>
    </location>
</feature>
<feature type="compositionally biased region" description="Polar residues" evidence="1">
    <location>
        <begin position="456"/>
        <end position="467"/>
    </location>
</feature>
<feature type="compositionally biased region" description="Low complexity" evidence="1">
    <location>
        <begin position="770"/>
        <end position="780"/>
    </location>
</feature>
<feature type="region of interest" description="Disordered" evidence="1">
    <location>
        <begin position="995"/>
        <end position="1015"/>
    </location>
</feature>
<feature type="region of interest" description="Disordered" evidence="1">
    <location>
        <begin position="766"/>
        <end position="867"/>
    </location>
</feature>
<feature type="region of interest" description="Disordered" evidence="1">
    <location>
        <begin position="1"/>
        <end position="70"/>
    </location>
</feature>
<feature type="compositionally biased region" description="Basic residues" evidence="1">
    <location>
        <begin position="854"/>
        <end position="865"/>
    </location>
</feature>
<dbReference type="EMBL" id="PJQL01001091">
    <property type="protein sequence ID" value="RCH90635.1"/>
    <property type="molecule type" value="Genomic_DNA"/>
</dbReference>
<feature type="compositionally biased region" description="Basic and acidic residues" evidence="1">
    <location>
        <begin position="35"/>
        <end position="44"/>
    </location>
</feature>
<feature type="compositionally biased region" description="Polar residues" evidence="1">
    <location>
        <begin position="789"/>
        <end position="801"/>
    </location>
</feature>
<feature type="compositionally biased region" description="Basic and acidic residues" evidence="1">
    <location>
        <begin position="238"/>
        <end position="253"/>
    </location>
</feature>
<gene>
    <name evidence="2" type="ORF">CU097_004511</name>
</gene>
<feature type="compositionally biased region" description="Polar residues" evidence="1">
    <location>
        <begin position="491"/>
        <end position="525"/>
    </location>
</feature>
<sequence>MSHIIRSRRNQSKVEHLGEDDDSDASQTMSMTDHVCSDSSDRYNSDYSNQYDSEYTYSSDDQSDNGPQTDTQELAQSYAVPIFLDMDMEEIPCSGFEINFDDLDRLDDLFQMWRDENEGISISEEDYEDYFEDRTQHIIDENGDICFPVMVIDPETDTLMSEEKYVEKQKTTKEAPTQWRRGSFSQKKHSSAPVNQKWGHSGYEELLSEKDDDRWPKGTQTHKLHSSAKSSYGSNWSRSRDHARLYDNNDSRSKTLSRSPRSSPSTSSGGYQSAWATVTPDKLLDYSHSNFISPTAPKDTVPAKSVTVQPSSSSVSAPVPANVNADPAHGAPTNAAPAVIVPKQPASVTTPASPKDGSPEWDIDATVDWATDFFEQEAAPKTTTIRDGDDVFVIKDLQDGAHPLETLDEDEQNAKYVISVGIVDKDEPAVEQDYEELSQEAKGSSAWRSFASSCQSAAQPNLDTQLPETRRSSQSSFKWSSDNASHRGSERSVQTRQINQGSKPPKPSTTQPENARRGSQSSFKWSSGNVSRRDSSSSIQTRKSHTPSRSPPRPASSSSAWNAFALQESMASGILAHTSPKRPPSSQEKQGYNRTTPRSSNQSWGSRTPVTDRRRPTDTVSPHVTNTTANSKQEQSSWNGHGDNWEPKKDQTSIASNVTWSNSSELKQDTPSDEKQYECASNDSSDSWPMTKERRHDHDAWREGHSASNSWKQESINSSAWQQGGPSHVHDRQQQEVNNGTRQQTQRINNNNTWQQVQETSNHTLRQETNNNDRNNAWSNSYTDDHWSKPQQASRNESSKNYVREAQATIEEAWSENKTEAGHENVGSSWTRDSERGWKGSQSPIRQDSWSHRLGSRRNSHWRSRSSREQTFNYNDIYNNDSTQDTWTKQSNESFHKPRHDTSWTDYAKPSLPTVEPTIKEESNWTEQQATINQEKKPLTLTRGYLNRKIAEEKSTERVEERSPSVHHDDSDVEVILDDENHSDWIKNNTILGIQPPETARPQTSTRREENTTPYGYGQYMPMLYPSSRPNGIDMTYIPAMHYGPNGQPMYAMPYPYYPPTNIPEDNKEGSSSNAYQANGMMYYGMYPPMYCYPQAREEGWGPSK</sequence>
<evidence type="ECO:0000313" key="3">
    <source>
        <dbReference type="Proteomes" id="UP000252139"/>
    </source>
</evidence>
<feature type="compositionally biased region" description="Polar residues" evidence="1">
    <location>
        <begin position="652"/>
        <end position="665"/>
    </location>
</feature>
<feature type="compositionally biased region" description="Low complexity" evidence="1">
    <location>
        <begin position="45"/>
        <end position="55"/>
    </location>
</feature>
<name>A0A367JL66_RHIAZ</name>
<feature type="compositionally biased region" description="Low complexity" evidence="1">
    <location>
        <begin position="254"/>
        <end position="268"/>
    </location>
</feature>
<feature type="compositionally biased region" description="Polar residues" evidence="1">
    <location>
        <begin position="584"/>
        <end position="606"/>
    </location>
</feature>
<feature type="compositionally biased region" description="Polar residues" evidence="1">
    <location>
        <begin position="679"/>
        <end position="688"/>
    </location>
</feature>
<feature type="compositionally biased region" description="Low complexity" evidence="1">
    <location>
        <begin position="738"/>
        <end position="750"/>
    </location>
</feature>
<feature type="compositionally biased region" description="Low complexity" evidence="1">
    <location>
        <begin position="472"/>
        <end position="481"/>
    </location>
</feature>
<evidence type="ECO:0000256" key="1">
    <source>
        <dbReference type="SAM" id="MobiDB-lite"/>
    </source>
</evidence>
<organism evidence="2 3">
    <name type="scientific">Rhizopus azygosporus</name>
    <name type="common">Rhizopus microsporus var. azygosporus</name>
    <dbReference type="NCBI Taxonomy" id="86630"/>
    <lineage>
        <taxon>Eukaryota</taxon>
        <taxon>Fungi</taxon>
        <taxon>Fungi incertae sedis</taxon>
        <taxon>Mucoromycota</taxon>
        <taxon>Mucoromycotina</taxon>
        <taxon>Mucoromycetes</taxon>
        <taxon>Mucorales</taxon>
        <taxon>Mucorineae</taxon>
        <taxon>Rhizopodaceae</taxon>
        <taxon>Rhizopus</taxon>
    </lineage>
</organism>
<feature type="compositionally biased region" description="Basic and acidic residues" evidence="1">
    <location>
        <begin position="207"/>
        <end position="216"/>
    </location>
</feature>
<feature type="region of interest" description="Disordered" evidence="1">
    <location>
        <begin position="163"/>
        <end position="273"/>
    </location>
</feature>
<feature type="compositionally biased region" description="Polar residues" evidence="1">
    <location>
        <begin position="706"/>
        <end position="725"/>
    </location>
</feature>
<comment type="caution">
    <text evidence="2">The sequence shown here is derived from an EMBL/GenBank/DDBJ whole genome shotgun (WGS) entry which is preliminary data.</text>
</comment>
<evidence type="ECO:0000313" key="2">
    <source>
        <dbReference type="EMBL" id="RCH90635.1"/>
    </source>
</evidence>
<feature type="compositionally biased region" description="Polar residues" evidence="1">
    <location>
        <begin position="227"/>
        <end position="237"/>
    </location>
</feature>
<feature type="compositionally biased region" description="Basic residues" evidence="1">
    <location>
        <begin position="1"/>
        <end position="11"/>
    </location>
</feature>
<accession>A0A367JL66</accession>
<dbReference type="Proteomes" id="UP000252139">
    <property type="component" value="Unassembled WGS sequence"/>
</dbReference>
<feature type="compositionally biased region" description="Polar residues" evidence="1">
    <location>
        <begin position="622"/>
        <end position="639"/>
    </location>
</feature>
<feature type="region of interest" description="Disordered" evidence="1">
    <location>
        <begin position="456"/>
        <end position="559"/>
    </location>
</feature>
<keyword evidence="3" id="KW-1185">Reference proteome</keyword>
<dbReference type="AlphaFoldDB" id="A0A367JL66"/>
<dbReference type="STRING" id="86630.A0A367JL66"/>
<proteinExistence type="predicted"/>
<feature type="region of interest" description="Disordered" evidence="1">
    <location>
        <begin position="294"/>
        <end position="318"/>
    </location>
</feature>